<name>A0A8S3C324_9BILA</name>
<evidence type="ECO:0000313" key="2">
    <source>
        <dbReference type="EMBL" id="CAF4876401.1"/>
    </source>
</evidence>
<protein>
    <submittedName>
        <fullName evidence="2">Uncharacterized protein</fullName>
    </submittedName>
</protein>
<feature type="compositionally biased region" description="Low complexity" evidence="1">
    <location>
        <begin position="95"/>
        <end position="110"/>
    </location>
</feature>
<feature type="compositionally biased region" description="Polar residues" evidence="1">
    <location>
        <begin position="240"/>
        <end position="264"/>
    </location>
</feature>
<evidence type="ECO:0000313" key="3">
    <source>
        <dbReference type="Proteomes" id="UP000681967"/>
    </source>
</evidence>
<reference evidence="2" key="1">
    <citation type="submission" date="2021-02" db="EMBL/GenBank/DDBJ databases">
        <authorList>
            <person name="Nowell W R."/>
        </authorList>
    </citation>
    <scope>NUCLEOTIDE SEQUENCE</scope>
</reference>
<feature type="compositionally biased region" description="Pro residues" evidence="1">
    <location>
        <begin position="265"/>
        <end position="275"/>
    </location>
</feature>
<feature type="compositionally biased region" description="Polar residues" evidence="1">
    <location>
        <begin position="178"/>
        <end position="196"/>
    </location>
</feature>
<comment type="caution">
    <text evidence="2">The sequence shown here is derived from an EMBL/GenBank/DDBJ whole genome shotgun (WGS) entry which is preliminary data.</text>
</comment>
<feature type="compositionally biased region" description="Polar residues" evidence="1">
    <location>
        <begin position="51"/>
        <end position="64"/>
    </location>
</feature>
<feature type="region of interest" description="Disordered" evidence="1">
    <location>
        <begin position="1"/>
        <end position="214"/>
    </location>
</feature>
<organism evidence="2 3">
    <name type="scientific">Rotaria magnacalcarata</name>
    <dbReference type="NCBI Taxonomy" id="392030"/>
    <lineage>
        <taxon>Eukaryota</taxon>
        <taxon>Metazoa</taxon>
        <taxon>Spiralia</taxon>
        <taxon>Gnathifera</taxon>
        <taxon>Rotifera</taxon>
        <taxon>Eurotatoria</taxon>
        <taxon>Bdelloidea</taxon>
        <taxon>Philodinida</taxon>
        <taxon>Philodinidae</taxon>
        <taxon>Rotaria</taxon>
    </lineage>
</organism>
<evidence type="ECO:0000256" key="1">
    <source>
        <dbReference type="SAM" id="MobiDB-lite"/>
    </source>
</evidence>
<feature type="compositionally biased region" description="Pro residues" evidence="1">
    <location>
        <begin position="199"/>
        <end position="208"/>
    </location>
</feature>
<dbReference type="AlphaFoldDB" id="A0A8S3C324"/>
<feature type="non-terminal residue" evidence="2">
    <location>
        <position position="1"/>
    </location>
</feature>
<feature type="compositionally biased region" description="Low complexity" evidence="1">
    <location>
        <begin position="1"/>
        <end position="20"/>
    </location>
</feature>
<feature type="region of interest" description="Disordered" evidence="1">
    <location>
        <begin position="235"/>
        <end position="275"/>
    </location>
</feature>
<dbReference type="Proteomes" id="UP000681967">
    <property type="component" value="Unassembled WGS sequence"/>
</dbReference>
<feature type="compositionally biased region" description="Polar residues" evidence="1">
    <location>
        <begin position="111"/>
        <end position="135"/>
    </location>
</feature>
<gene>
    <name evidence="2" type="ORF">BYL167_LOCUS51170</name>
</gene>
<proteinExistence type="predicted"/>
<feature type="compositionally biased region" description="Basic and acidic residues" evidence="1">
    <location>
        <begin position="149"/>
        <end position="161"/>
    </location>
</feature>
<sequence>QQQQQQQQQTQQWMSPQQQQHRYATHVAGGGKPMVYAQQRMPYGGDPYMMRQQTPQVPSSSYPYASNIVPPGYSHNQSMDPNALVPARSGKPMLQQQQQQQQQQQPSQQQITQSPHRSLSQGPTPNYSMPSTPVPSNGAGGKSALIDPNESKPEDMMDDPSKLQQQQQQQQMFHPLLQNRSRPQTPNFYPNMSPANSPYYPPQRPMTPTPDYNMASAARGIRPVNVGYGNLPVQRIRTPLPSQLSSPTNDPTTGMNNNPMGLQSTPPPPPSVNPR</sequence>
<dbReference type="EMBL" id="CAJOBH010160293">
    <property type="protein sequence ID" value="CAF4876401.1"/>
    <property type="molecule type" value="Genomic_DNA"/>
</dbReference>
<accession>A0A8S3C324</accession>